<name>A0A1C1C8A9_9EURO</name>
<dbReference type="OrthoDB" id="4128307at2759"/>
<comment type="caution">
    <text evidence="2">The sequence shown here is derived from an EMBL/GenBank/DDBJ whole genome shotgun (WGS) entry which is preliminary data.</text>
</comment>
<gene>
    <name evidence="2" type="ORF">CLCR_05946</name>
</gene>
<protein>
    <submittedName>
        <fullName evidence="2">Uncharacterized protein</fullName>
    </submittedName>
</protein>
<reference evidence="3" key="1">
    <citation type="submission" date="2015-07" db="EMBL/GenBank/DDBJ databases">
        <authorList>
            <person name="Teixeira M.M."/>
            <person name="Souza R.C."/>
            <person name="Almeida L.G."/>
            <person name="Vicente V.A."/>
            <person name="de Hoog S."/>
            <person name="Bocca A.L."/>
            <person name="de Almeida S.R."/>
            <person name="Vasconcelos A.T."/>
            <person name="Felipe M.S."/>
        </authorList>
    </citation>
    <scope>NUCLEOTIDE SEQUENCE [LARGE SCALE GENOMIC DNA]</scope>
    <source>
        <strain evidence="3">KSF</strain>
    </source>
</reference>
<organism evidence="2 3">
    <name type="scientific">Cladophialophora carrionii</name>
    <dbReference type="NCBI Taxonomy" id="86049"/>
    <lineage>
        <taxon>Eukaryota</taxon>
        <taxon>Fungi</taxon>
        <taxon>Dikarya</taxon>
        <taxon>Ascomycota</taxon>
        <taxon>Pezizomycotina</taxon>
        <taxon>Eurotiomycetes</taxon>
        <taxon>Chaetothyriomycetidae</taxon>
        <taxon>Chaetothyriales</taxon>
        <taxon>Herpotrichiellaceae</taxon>
        <taxon>Cladophialophora</taxon>
    </lineage>
</organism>
<dbReference type="AlphaFoldDB" id="A0A1C1C8A9"/>
<proteinExistence type="predicted"/>
<evidence type="ECO:0000313" key="2">
    <source>
        <dbReference type="EMBL" id="OCT44783.1"/>
    </source>
</evidence>
<keyword evidence="3" id="KW-1185">Reference proteome</keyword>
<feature type="region of interest" description="Disordered" evidence="1">
    <location>
        <begin position="126"/>
        <end position="228"/>
    </location>
</feature>
<evidence type="ECO:0000256" key="1">
    <source>
        <dbReference type="SAM" id="MobiDB-lite"/>
    </source>
</evidence>
<evidence type="ECO:0000313" key="3">
    <source>
        <dbReference type="Proteomes" id="UP000094526"/>
    </source>
</evidence>
<dbReference type="VEuPathDB" id="FungiDB:G647_07457"/>
<sequence length="355" mass="39124">MPKGPKSVGQLCAELGMDAVAETSFRKESQAYLKDHVADVPNASDEVIEQLAVKYLHDGAGNKHFSWDAALNYQWEASEHRLTIVNYVGDIMKQQRWYIIDRLHKRVHGAIHCPGCLLHKPNPSSSVHAAADNGFDGPVDDATVFSEGSDAGSNHEDTNMDNGTHGDDDRKRTRASLGHESLPGNKRRKSETSEGSGGAVEVGKREAQPHATPDSRFQPPRASGFTPVNPSVVVKAQPVSKPETPTPAQTPGQTFSLKDFSLTMRYRGKMWHFNSIAHKAKVLEQILLQEEKDVEAYPVLAFSKGVKKASLGGRDDSDGDESALKDYFRFYTHFMNERFPSSEKILLENGVKPSA</sequence>
<dbReference type="EMBL" id="LGRB01000020">
    <property type="protein sequence ID" value="OCT44783.1"/>
    <property type="molecule type" value="Genomic_DNA"/>
</dbReference>
<dbReference type="VEuPathDB" id="FungiDB:CLCR_05946"/>
<dbReference type="Proteomes" id="UP000094526">
    <property type="component" value="Unassembled WGS sequence"/>
</dbReference>
<feature type="compositionally biased region" description="Basic and acidic residues" evidence="1">
    <location>
        <begin position="153"/>
        <end position="171"/>
    </location>
</feature>
<accession>A0A1C1C8A9</accession>